<feature type="transmembrane region" description="Helical" evidence="7">
    <location>
        <begin position="173"/>
        <end position="193"/>
    </location>
</feature>
<keyword evidence="6 7" id="KW-0472">Membrane</keyword>
<dbReference type="RefSeq" id="WP_115452972.1">
    <property type="nucleotide sequence ID" value="NZ_QNQT01000007.1"/>
</dbReference>
<feature type="transmembrane region" description="Helical" evidence="7">
    <location>
        <begin position="18"/>
        <end position="40"/>
    </location>
</feature>
<dbReference type="EMBL" id="QNQT01000007">
    <property type="protein sequence ID" value="RDU36044.1"/>
    <property type="molecule type" value="Genomic_DNA"/>
</dbReference>
<dbReference type="GO" id="GO:0005886">
    <property type="term" value="C:plasma membrane"/>
    <property type="evidence" value="ECO:0007669"/>
    <property type="project" value="UniProtKB-SubCell"/>
</dbReference>
<dbReference type="PANTHER" id="PTHR32309">
    <property type="entry name" value="TYROSINE-PROTEIN KINASE"/>
    <property type="match status" value="1"/>
</dbReference>
<comment type="subcellular location">
    <subcellularLocation>
        <location evidence="1">Cell membrane</location>
        <topology evidence="1">Multi-pass membrane protein</topology>
    </subcellularLocation>
</comment>
<dbReference type="InterPro" id="IPR003856">
    <property type="entry name" value="LPS_length_determ_N"/>
</dbReference>
<proteinExistence type="inferred from homology"/>
<feature type="domain" description="Polysaccharide chain length determinant N-terminal" evidence="8">
    <location>
        <begin position="4"/>
        <end position="92"/>
    </location>
</feature>
<evidence type="ECO:0000256" key="3">
    <source>
        <dbReference type="ARBA" id="ARBA00022475"/>
    </source>
</evidence>
<sequence>MVERLSLREAAGVLRRRLWLVIALSLSTALVAGILSFFVLEPQYEYSSQFLVNQKSPRGVTGDDIRTNVELINTYKGIIHSPIILDGVIKELKLKMPAEKLREKINILSEESSQLVTVKVADPDPERAAAIANWTVRIFQMKIPQLMNVDNVKIISEARVEADSQPVFPNKGLNITIGIIIGTIAGAGIAYALEYLDSAVKTERDISEKLHVPVLGVISHIKDQDFASVRRSRAGRQNGRRNAIDVP</sequence>
<dbReference type="AlphaFoldDB" id="A0A3D8GNH2"/>
<accession>A0A3D8GNH2</accession>
<reference evidence="9 10" key="1">
    <citation type="submission" date="2018-07" db="EMBL/GenBank/DDBJ databases">
        <title>Bacillus sp. YLB-04 draft genome sequence.</title>
        <authorList>
            <person name="Yu L."/>
            <person name="Tang X."/>
        </authorList>
    </citation>
    <scope>NUCLEOTIDE SEQUENCE [LARGE SCALE GENOMIC DNA]</scope>
    <source>
        <strain evidence="9 10">YLB-04</strain>
    </source>
</reference>
<dbReference type="Proteomes" id="UP000257144">
    <property type="component" value="Unassembled WGS sequence"/>
</dbReference>
<evidence type="ECO:0000256" key="4">
    <source>
        <dbReference type="ARBA" id="ARBA00022692"/>
    </source>
</evidence>
<organism evidence="9 10">
    <name type="scientific">Neobacillus piezotolerans</name>
    <dbReference type="NCBI Taxonomy" id="2259171"/>
    <lineage>
        <taxon>Bacteria</taxon>
        <taxon>Bacillati</taxon>
        <taxon>Bacillota</taxon>
        <taxon>Bacilli</taxon>
        <taxon>Bacillales</taxon>
        <taxon>Bacillaceae</taxon>
        <taxon>Neobacillus</taxon>
    </lineage>
</organism>
<gene>
    <name evidence="9" type="ORF">DRW41_15770</name>
</gene>
<dbReference type="OrthoDB" id="2360475at2"/>
<dbReference type="GO" id="GO:0004713">
    <property type="term" value="F:protein tyrosine kinase activity"/>
    <property type="evidence" value="ECO:0007669"/>
    <property type="project" value="TreeGrafter"/>
</dbReference>
<evidence type="ECO:0000256" key="6">
    <source>
        <dbReference type="ARBA" id="ARBA00023136"/>
    </source>
</evidence>
<evidence type="ECO:0000313" key="9">
    <source>
        <dbReference type="EMBL" id="RDU36044.1"/>
    </source>
</evidence>
<evidence type="ECO:0000256" key="2">
    <source>
        <dbReference type="ARBA" id="ARBA00006683"/>
    </source>
</evidence>
<dbReference type="PANTHER" id="PTHR32309:SF13">
    <property type="entry name" value="FERRIC ENTEROBACTIN TRANSPORT PROTEIN FEPE"/>
    <property type="match status" value="1"/>
</dbReference>
<comment type="caution">
    <text evidence="9">The sequence shown here is derived from an EMBL/GenBank/DDBJ whole genome shotgun (WGS) entry which is preliminary data.</text>
</comment>
<evidence type="ECO:0000256" key="1">
    <source>
        <dbReference type="ARBA" id="ARBA00004651"/>
    </source>
</evidence>
<keyword evidence="5 7" id="KW-1133">Transmembrane helix</keyword>
<name>A0A3D8GNH2_9BACI</name>
<evidence type="ECO:0000256" key="5">
    <source>
        <dbReference type="ARBA" id="ARBA00022989"/>
    </source>
</evidence>
<evidence type="ECO:0000256" key="7">
    <source>
        <dbReference type="SAM" id="Phobius"/>
    </source>
</evidence>
<dbReference type="Pfam" id="PF02706">
    <property type="entry name" value="Wzz"/>
    <property type="match status" value="1"/>
</dbReference>
<keyword evidence="3" id="KW-1003">Cell membrane</keyword>
<comment type="similarity">
    <text evidence="2">Belongs to the CpsC/CapA family.</text>
</comment>
<evidence type="ECO:0000259" key="8">
    <source>
        <dbReference type="Pfam" id="PF02706"/>
    </source>
</evidence>
<keyword evidence="4 7" id="KW-0812">Transmembrane</keyword>
<evidence type="ECO:0000313" key="10">
    <source>
        <dbReference type="Proteomes" id="UP000257144"/>
    </source>
</evidence>
<dbReference type="InterPro" id="IPR050445">
    <property type="entry name" value="Bact_polysacc_biosynth/exp"/>
</dbReference>
<keyword evidence="10" id="KW-1185">Reference proteome</keyword>
<protein>
    <submittedName>
        <fullName evidence="9">Capsular biosynthesis protein</fullName>
    </submittedName>
</protein>